<dbReference type="RefSeq" id="WP_183477011.1">
    <property type="nucleotide sequence ID" value="NZ_JACIFO010000003.1"/>
</dbReference>
<sequence length="243" mass="28105">MKPLLTLLFFTSLACAQNNITEQKITNNTALKPENALAIYNNYNFANLWIQDRPTLGILGKNHQRLKIKILSVKQDINNLNKYSITGKYAIKGKIYNFTGSIGIIKIREVKNLHFGVDNEYESHKIKSQGILIAEYKFKEDSLQKNTGIFKGKLYSKWYLSAKDEIKYDDIELFSDGYFNNAFIGTWQPNINAPKKIANWGDYRVPNANDDFDIGAGEFFPSKKYISQGWEDYSPTEKENWWK</sequence>
<evidence type="ECO:0000313" key="3">
    <source>
        <dbReference type="Proteomes" id="UP000553034"/>
    </source>
</evidence>
<accession>A0A840ENQ0</accession>
<feature type="signal peptide" evidence="1">
    <location>
        <begin position="1"/>
        <end position="16"/>
    </location>
</feature>
<feature type="chain" id="PRO_5032394763" evidence="1">
    <location>
        <begin position="17"/>
        <end position="243"/>
    </location>
</feature>
<evidence type="ECO:0000256" key="1">
    <source>
        <dbReference type="SAM" id="SignalP"/>
    </source>
</evidence>
<dbReference type="PROSITE" id="PS51257">
    <property type="entry name" value="PROKAR_LIPOPROTEIN"/>
    <property type="match status" value="1"/>
</dbReference>
<reference evidence="2 3" key="1">
    <citation type="submission" date="2020-08" db="EMBL/GenBank/DDBJ databases">
        <title>Genomic Encyclopedia of Type Strains, Phase IV (KMG-IV): sequencing the most valuable type-strain genomes for metagenomic binning, comparative biology and taxonomic classification.</title>
        <authorList>
            <person name="Goeker M."/>
        </authorList>
    </citation>
    <scope>NUCLEOTIDE SEQUENCE [LARGE SCALE GENOMIC DNA]</scope>
    <source>
        <strain evidence="2 3">DSM 29568</strain>
    </source>
</reference>
<dbReference type="AlphaFoldDB" id="A0A840ENQ0"/>
<name>A0A840ENQ0_9FLAO</name>
<protein>
    <submittedName>
        <fullName evidence="2">Uncharacterized protein</fullName>
    </submittedName>
</protein>
<dbReference type="EMBL" id="JACIFO010000003">
    <property type="protein sequence ID" value="MBB4118691.1"/>
    <property type="molecule type" value="Genomic_DNA"/>
</dbReference>
<gene>
    <name evidence="2" type="ORF">GGR32_000971</name>
</gene>
<comment type="caution">
    <text evidence="2">The sequence shown here is derived from an EMBL/GenBank/DDBJ whole genome shotgun (WGS) entry which is preliminary data.</text>
</comment>
<dbReference type="Proteomes" id="UP000553034">
    <property type="component" value="Unassembled WGS sequence"/>
</dbReference>
<organism evidence="2 3">
    <name type="scientific">Mesonia hippocampi</name>
    <dbReference type="NCBI Taxonomy" id="1628250"/>
    <lineage>
        <taxon>Bacteria</taxon>
        <taxon>Pseudomonadati</taxon>
        <taxon>Bacteroidota</taxon>
        <taxon>Flavobacteriia</taxon>
        <taxon>Flavobacteriales</taxon>
        <taxon>Flavobacteriaceae</taxon>
        <taxon>Mesonia</taxon>
    </lineage>
</organism>
<keyword evidence="3" id="KW-1185">Reference proteome</keyword>
<evidence type="ECO:0000313" key="2">
    <source>
        <dbReference type="EMBL" id="MBB4118691.1"/>
    </source>
</evidence>
<proteinExistence type="predicted"/>
<keyword evidence="1" id="KW-0732">Signal</keyword>